<dbReference type="Proteomes" id="UP001239019">
    <property type="component" value="Unassembled WGS sequence"/>
</dbReference>
<dbReference type="EMBL" id="JAVDDT010000006">
    <property type="protein sequence ID" value="MDQ2070236.1"/>
    <property type="molecule type" value="Genomic_DNA"/>
</dbReference>
<dbReference type="RefSeq" id="WP_306728730.1">
    <property type="nucleotide sequence ID" value="NZ_JAVDDT010000006.1"/>
</dbReference>
<comment type="caution">
    <text evidence="1">The sequence shown here is derived from an EMBL/GenBank/DDBJ whole genome shotgun (WGS) entry which is preliminary data.</text>
</comment>
<sequence>MLLLLPWLILAGAVEASGLDGPRESGLSYEARLQSERLLPLVEGSQRDFNLESASLHLRESVRGGLYGGLLGGLPSLRWRSEDSEDTVRVGGHLFGLSLGGRHPARSPLAMVWEGSYIWTEVGGSLGDGELDLSLRESSARLGVEWWPGTMGMTLGVARQRVSGEEFRSDGDTTRSRSLGWRSDDHAFLELGLDVGAGGWMSIRYLNREPRGTTLLIFGQQF</sequence>
<name>A0ABU0W8B2_9GAMM</name>
<evidence type="ECO:0000313" key="2">
    <source>
        <dbReference type="Proteomes" id="UP001239019"/>
    </source>
</evidence>
<reference evidence="1 2" key="1">
    <citation type="submission" date="2023-08" db="EMBL/GenBank/DDBJ databases">
        <title>Whole-genome sequencing of halo(alkali)philic microorganisms from hypersaline lakes.</title>
        <authorList>
            <person name="Sorokin D.Y."/>
            <person name="Abbas B."/>
            <person name="Merkel A.Y."/>
        </authorList>
    </citation>
    <scope>NUCLEOTIDE SEQUENCE [LARGE SCALE GENOMIC DNA]</scope>
    <source>
        <strain evidence="1 2">AB-CW4</strain>
    </source>
</reference>
<accession>A0ABU0W8B2</accession>
<organism evidence="1 2">
    <name type="scientific">Natronospira bacteriovora</name>
    <dbReference type="NCBI Taxonomy" id="3069753"/>
    <lineage>
        <taxon>Bacteria</taxon>
        <taxon>Pseudomonadati</taxon>
        <taxon>Pseudomonadota</taxon>
        <taxon>Gammaproteobacteria</taxon>
        <taxon>Natronospirales</taxon>
        <taxon>Natronospiraceae</taxon>
        <taxon>Natronospira</taxon>
    </lineage>
</organism>
<keyword evidence="2" id="KW-1185">Reference proteome</keyword>
<evidence type="ECO:0008006" key="3">
    <source>
        <dbReference type="Google" id="ProtNLM"/>
    </source>
</evidence>
<proteinExistence type="predicted"/>
<evidence type="ECO:0000313" key="1">
    <source>
        <dbReference type="EMBL" id="MDQ2070236.1"/>
    </source>
</evidence>
<protein>
    <recommendedName>
        <fullName evidence="3">Cellulose biosynthesis protein BcsS</fullName>
    </recommendedName>
</protein>
<gene>
    <name evidence="1" type="ORF">RBH19_10130</name>
</gene>